<dbReference type="Pfam" id="PF00581">
    <property type="entry name" value="Rhodanese"/>
    <property type="match status" value="1"/>
</dbReference>
<accession>A0A250F4I3</accession>
<proteinExistence type="predicted"/>
<dbReference type="Gene3D" id="3.40.250.10">
    <property type="entry name" value="Rhodanese-like domain"/>
    <property type="match status" value="1"/>
</dbReference>
<dbReference type="CDD" id="cd00757">
    <property type="entry name" value="ThiF_MoeB_HesA_family"/>
    <property type="match status" value="1"/>
</dbReference>
<dbReference type="AlphaFoldDB" id="A0A250F4I3"/>
<dbReference type="CDD" id="cd00158">
    <property type="entry name" value="RHOD"/>
    <property type="match status" value="1"/>
</dbReference>
<dbReference type="EMBL" id="CP022383">
    <property type="protein sequence ID" value="ATA78886.1"/>
    <property type="molecule type" value="Genomic_DNA"/>
</dbReference>
<dbReference type="InterPro" id="IPR036873">
    <property type="entry name" value="Rhodanese-like_dom_sf"/>
</dbReference>
<dbReference type="InterPro" id="IPR000594">
    <property type="entry name" value="ThiF_NAD_FAD-bd"/>
</dbReference>
<dbReference type="InterPro" id="IPR035985">
    <property type="entry name" value="Ubiquitin-activating_enz"/>
</dbReference>
<dbReference type="PROSITE" id="PS50206">
    <property type="entry name" value="RHODANESE_3"/>
    <property type="match status" value="1"/>
</dbReference>
<dbReference type="GO" id="GO:0005737">
    <property type="term" value="C:cytoplasm"/>
    <property type="evidence" value="ECO:0007669"/>
    <property type="project" value="TreeGrafter"/>
</dbReference>
<dbReference type="PROSITE" id="PS51257">
    <property type="entry name" value="PROKAR_LIPOPROTEIN"/>
    <property type="match status" value="1"/>
</dbReference>
<dbReference type="Gene3D" id="3.40.50.720">
    <property type="entry name" value="NAD(P)-binding Rossmann-like Domain"/>
    <property type="match status" value="1"/>
</dbReference>
<dbReference type="InterPro" id="IPR045886">
    <property type="entry name" value="ThiF/MoeB/HesA"/>
</dbReference>
<dbReference type="RefSeq" id="WP_095900940.1">
    <property type="nucleotide sequence ID" value="NZ_CP022383.1"/>
</dbReference>
<dbReference type="SUPFAM" id="SSF69572">
    <property type="entry name" value="Activating enzymes of the ubiquitin-like proteins"/>
    <property type="match status" value="1"/>
</dbReference>
<protein>
    <submittedName>
        <fullName evidence="1">Molybdenum cofactor biosynthesis protein</fullName>
    </submittedName>
</protein>
<evidence type="ECO:0000313" key="1">
    <source>
        <dbReference type="EMBL" id="ATA78886.1"/>
    </source>
</evidence>
<dbReference type="PANTHER" id="PTHR10953">
    <property type="entry name" value="UBIQUITIN-ACTIVATING ENZYME E1"/>
    <property type="match status" value="1"/>
</dbReference>
<organism evidence="1 2">
    <name type="scientific">Capnocytophaga sputigena</name>
    <dbReference type="NCBI Taxonomy" id="1019"/>
    <lineage>
        <taxon>Bacteria</taxon>
        <taxon>Pseudomonadati</taxon>
        <taxon>Bacteroidota</taxon>
        <taxon>Flavobacteriia</taxon>
        <taxon>Flavobacteriales</taxon>
        <taxon>Flavobacteriaceae</taxon>
        <taxon>Capnocytophaga</taxon>
    </lineage>
</organism>
<gene>
    <name evidence="1" type="ORF">CGC59_03980</name>
</gene>
<dbReference type="InterPro" id="IPR001763">
    <property type="entry name" value="Rhodanese-like_dom"/>
</dbReference>
<reference evidence="2" key="1">
    <citation type="submission" date="2017-06" db="EMBL/GenBank/DDBJ databases">
        <title>Capnocytophaga spp. assemblies.</title>
        <authorList>
            <person name="Gulvik C.A."/>
        </authorList>
    </citation>
    <scope>NUCLEOTIDE SEQUENCE [LARGE SCALE GENOMIC DNA]</scope>
    <source>
        <strain evidence="2">H4486</strain>
    </source>
</reference>
<dbReference type="Proteomes" id="UP000217334">
    <property type="component" value="Chromosome"/>
</dbReference>
<dbReference type="GO" id="GO:0016779">
    <property type="term" value="F:nucleotidyltransferase activity"/>
    <property type="evidence" value="ECO:0007669"/>
    <property type="project" value="TreeGrafter"/>
</dbReference>
<evidence type="ECO:0000313" key="2">
    <source>
        <dbReference type="Proteomes" id="UP000217334"/>
    </source>
</evidence>
<dbReference type="GO" id="GO:0004792">
    <property type="term" value="F:thiosulfate-cyanide sulfurtransferase activity"/>
    <property type="evidence" value="ECO:0007669"/>
    <property type="project" value="TreeGrafter"/>
</dbReference>
<name>A0A250F4I3_CAPSP</name>
<dbReference type="PANTHER" id="PTHR10953:SF102">
    <property type="entry name" value="ADENYLYLTRANSFERASE AND SULFURTRANSFERASE MOCS3"/>
    <property type="match status" value="1"/>
</dbReference>
<dbReference type="Pfam" id="PF00899">
    <property type="entry name" value="ThiF"/>
    <property type="match status" value="1"/>
</dbReference>
<sequence length="357" mass="40086">MTRYTRQIQLIGSENQAKLHRARVLVVGVGGLGCPVLELLCSAGIGTLGLADFDKVELHNLHRQFLFAEKDVQQLKTAVAVERLQARNSDTIFRTYPYSLSTQNVFAIIDGYNIVVDCTDNFAVRYLLSDACAIMGKPLVYGALYHYEGQVSVFNVKKDGYTTTYRDLFPTPPQPEEVPTCNEAGILPTVSSMIGHLQANEVLKLLLGKIDDCLVHTLLLFNTQTYQLTKIKYCKMNTSSPQTPKEVEGYNYPAFCHQTEGEELHSVEDLQAFLTQENSVLVDVREADEMPKINLFKALELPLSELPTQWEQLKTYDHICFVCVAGVRSMKALRFAKEVLAEKDLKSFKLGFSSLVK</sequence>
<dbReference type="GO" id="GO:0008641">
    <property type="term" value="F:ubiquitin-like modifier activating enzyme activity"/>
    <property type="evidence" value="ECO:0007669"/>
    <property type="project" value="InterPro"/>
</dbReference>